<evidence type="ECO:0000259" key="8">
    <source>
        <dbReference type="Pfam" id="PF00136"/>
    </source>
</evidence>
<dbReference type="GO" id="GO:0000166">
    <property type="term" value="F:nucleotide binding"/>
    <property type="evidence" value="ECO:0007669"/>
    <property type="project" value="InterPro"/>
</dbReference>
<keyword evidence="6" id="KW-0238">DNA-binding</keyword>
<evidence type="ECO:0000256" key="6">
    <source>
        <dbReference type="ARBA" id="ARBA00023125"/>
    </source>
</evidence>
<organism evidence="10">
    <name type="scientific">viral metagenome</name>
    <dbReference type="NCBI Taxonomy" id="1070528"/>
    <lineage>
        <taxon>unclassified sequences</taxon>
        <taxon>metagenomes</taxon>
        <taxon>organismal metagenomes</taxon>
    </lineage>
</organism>
<keyword evidence="3" id="KW-0808">Transferase</keyword>
<dbReference type="AlphaFoldDB" id="A0A6C0BRQ5"/>
<evidence type="ECO:0000256" key="2">
    <source>
        <dbReference type="ARBA" id="ARBA00012417"/>
    </source>
</evidence>
<dbReference type="SMART" id="SM00486">
    <property type="entry name" value="POLBc"/>
    <property type="match status" value="1"/>
</dbReference>
<comment type="catalytic activity">
    <reaction evidence="7">
        <text>DNA(n) + a 2'-deoxyribonucleoside 5'-triphosphate = DNA(n+1) + diphosphate</text>
        <dbReference type="Rhea" id="RHEA:22508"/>
        <dbReference type="Rhea" id="RHEA-COMP:17339"/>
        <dbReference type="Rhea" id="RHEA-COMP:17340"/>
        <dbReference type="ChEBI" id="CHEBI:33019"/>
        <dbReference type="ChEBI" id="CHEBI:61560"/>
        <dbReference type="ChEBI" id="CHEBI:173112"/>
        <dbReference type="EC" id="2.7.7.7"/>
    </reaction>
</comment>
<dbReference type="InterPro" id="IPR006133">
    <property type="entry name" value="DNA-dir_DNA_pol_B_exonuc"/>
</dbReference>
<reference evidence="10" key="1">
    <citation type="journal article" date="2020" name="Nature">
        <title>Giant virus diversity and host interactions through global metagenomics.</title>
        <authorList>
            <person name="Schulz F."/>
            <person name="Roux S."/>
            <person name="Paez-Espino D."/>
            <person name="Jungbluth S."/>
            <person name="Walsh D.A."/>
            <person name="Denef V.J."/>
            <person name="McMahon K.D."/>
            <person name="Konstantinidis K.T."/>
            <person name="Eloe-Fadrosh E.A."/>
            <person name="Kyrpides N.C."/>
            <person name="Woyke T."/>
        </authorList>
    </citation>
    <scope>NUCLEOTIDE SEQUENCE</scope>
    <source>
        <strain evidence="10">GVMAG-M-3300018428-16</strain>
    </source>
</reference>
<dbReference type="InterPro" id="IPR023211">
    <property type="entry name" value="DNA_pol_palm_dom_sf"/>
</dbReference>
<dbReference type="InterPro" id="IPR006172">
    <property type="entry name" value="DNA-dir_DNA_pol_B"/>
</dbReference>
<keyword evidence="5" id="KW-0239">DNA-directed DNA polymerase</keyword>
<feature type="domain" description="DNA-directed DNA polymerase family B exonuclease" evidence="9">
    <location>
        <begin position="156"/>
        <end position="242"/>
    </location>
</feature>
<dbReference type="SUPFAM" id="SSF53098">
    <property type="entry name" value="Ribonuclease H-like"/>
    <property type="match status" value="1"/>
</dbReference>
<dbReference type="InterPro" id="IPR043502">
    <property type="entry name" value="DNA/RNA_pol_sf"/>
</dbReference>
<dbReference type="GO" id="GO:0003677">
    <property type="term" value="F:DNA binding"/>
    <property type="evidence" value="ECO:0007669"/>
    <property type="project" value="UniProtKB-KW"/>
</dbReference>
<name>A0A6C0BRQ5_9ZZZZ</name>
<sequence>MSLEYRLFDFNISNKSFEDDLDDDDSGEEVNYKDNKMFEIEMFAINEKGETASITVSDYMPFFFVKVGHSWKDKDVKVFLDQIKKEIKPYWHDSIISCKLVKKKKLYGFDGGINHNFIEMTFKNTMIMNKIKYLFYDDNNKQKLKRGYLCKGVYTQLYEANIPPLLRYFHVENISPSGWVRLDKFRETKGNSKRTRCSREFKVKCGDLKPLNDKETQVPYKICSFDIEASSSHGDFPLPKKDYKKLATNIIDIWKSHTNISDLKAKKLIETLVLSAFGYGSNNDIDLVYPKCGRVDKEELSNTIKEWLKKRVKTDDKETKEEQTYDYEDIEEDITAFKFGNQKSKFLKKDVSVYDIITNSSYEYDDKITLLTKSFTNVFPDLEGDKVTFIGSTFWRYGEKEPYLNHCLVLNECDQLSQDKTQIDTVNNESELLVSWKDLILKEDPDIIIGYNIFGFDYQFMYERSVETGCQRQFLEISRIKKEICHEEYSPGKFRLAQTKIVIASGEHDLKYVNMTGRLQIDLYNYFRRDYNLDSYKLDYVASYFIGDKVSKFENIDSQTIIHTSNMTGLYIGSFVHFEETSHSTDYYKDGDKFKIVDINKENKTFTLDSIEQFDMSKSVKWGMSKDDVTPQDIFRMTNEGPDQKAIIAKYCIQDCNLVHHLMNKIDVVTGYIEMSKICSVPMNFLVMRGQGIKLTSFIAKKCREKNTLMPVVDKKFNDDGYEGAIVLDPKCNLYLETPVACVDYASLYPSSMISENLSHDSKVWTKEYDLDGKLIYESGEKDENGEYVFDNMDGYEYVDITYDTFKYIRPKFGAAPVKTLSGKKICRWAQFPNGEKGIMPSILEELLKARMDTRKKIKTEPDPFMQNILDKRQLSYKITANSLYGQCGAKTSTFYEKDVAASTTATGRLLLTYAKRIIEEVYGDAICDTKNFGKVRTRAEYIYGDTDSVFFAFHPENPETGKKIVGKDALEITIELAIEAGELASKYLKRPHDLEYEKTFMPFCLLSKKRYVGMLYETDINKCKQKSMGIVLKRRDNAPIVKDVYGGIIDILMKDQNIQKAVDFLSKCLSDLKDGKYPLDKLIITKSLRSNYKAPESIAHKVLADRIGKRDPGNKPSSGDRIAFVYFHNKNNPKLQGDKIETPTFMLENNLKPDYSHYITNQIMKPVQQLFALVLEEIPAFKRKPFIVKDFKKKVKNIKEEFGDDRVKMDKKMEDLRNKEVKSILFDSYLKEISNAKNNIQTIDSFFIKKR</sequence>
<evidence type="ECO:0000259" key="9">
    <source>
        <dbReference type="Pfam" id="PF03104"/>
    </source>
</evidence>
<dbReference type="InterPro" id="IPR036397">
    <property type="entry name" value="RNaseH_sf"/>
</dbReference>
<dbReference type="EMBL" id="MN739234">
    <property type="protein sequence ID" value="QHS94886.1"/>
    <property type="molecule type" value="Genomic_DNA"/>
</dbReference>
<feature type="domain" description="DNA-directed DNA polymerase family B exonuclease" evidence="9">
    <location>
        <begin position="372"/>
        <end position="541"/>
    </location>
</feature>
<dbReference type="Pfam" id="PF00136">
    <property type="entry name" value="DNA_pol_B"/>
    <property type="match status" value="1"/>
</dbReference>
<dbReference type="Gene3D" id="3.30.420.10">
    <property type="entry name" value="Ribonuclease H-like superfamily/Ribonuclease H"/>
    <property type="match status" value="2"/>
</dbReference>
<accession>A0A6C0BRQ5</accession>
<evidence type="ECO:0000313" key="10">
    <source>
        <dbReference type="EMBL" id="QHS94886.1"/>
    </source>
</evidence>
<dbReference type="Pfam" id="PF03104">
    <property type="entry name" value="DNA_pol_B_exo1"/>
    <property type="match status" value="2"/>
</dbReference>
<evidence type="ECO:0000256" key="1">
    <source>
        <dbReference type="ARBA" id="ARBA00005755"/>
    </source>
</evidence>
<dbReference type="Gene3D" id="3.30.342.10">
    <property type="entry name" value="DNA Polymerase, chain B, domain 1"/>
    <property type="match status" value="1"/>
</dbReference>
<dbReference type="PANTHER" id="PTHR10322">
    <property type="entry name" value="DNA POLYMERASE CATALYTIC SUBUNIT"/>
    <property type="match status" value="1"/>
</dbReference>
<dbReference type="InterPro" id="IPR006134">
    <property type="entry name" value="DNA-dir_DNA_pol_B_multi_dom"/>
</dbReference>
<dbReference type="EC" id="2.7.7.7" evidence="2"/>
<dbReference type="PANTHER" id="PTHR10322:SF23">
    <property type="entry name" value="DNA POLYMERASE DELTA CATALYTIC SUBUNIT"/>
    <property type="match status" value="1"/>
</dbReference>
<dbReference type="SUPFAM" id="SSF56672">
    <property type="entry name" value="DNA/RNA polymerases"/>
    <property type="match status" value="1"/>
</dbReference>
<evidence type="ECO:0000256" key="4">
    <source>
        <dbReference type="ARBA" id="ARBA00022695"/>
    </source>
</evidence>
<dbReference type="Gene3D" id="3.90.1600.10">
    <property type="entry name" value="Palm domain of DNA polymerase"/>
    <property type="match status" value="1"/>
</dbReference>
<dbReference type="InterPro" id="IPR042087">
    <property type="entry name" value="DNA_pol_B_thumb"/>
</dbReference>
<evidence type="ECO:0000256" key="3">
    <source>
        <dbReference type="ARBA" id="ARBA00022679"/>
    </source>
</evidence>
<feature type="domain" description="DNA-directed DNA polymerase family B multifunctional" evidence="8">
    <location>
        <begin position="681"/>
        <end position="1173"/>
    </location>
</feature>
<keyword evidence="4" id="KW-0548">Nucleotidyltransferase</keyword>
<protein>
    <recommendedName>
        <fullName evidence="2">DNA-directed DNA polymerase</fullName>
        <ecNumber evidence="2">2.7.7.7</ecNumber>
    </recommendedName>
</protein>
<dbReference type="Gene3D" id="1.10.287.690">
    <property type="entry name" value="Helix hairpin bin"/>
    <property type="match status" value="1"/>
</dbReference>
<dbReference type="InterPro" id="IPR050240">
    <property type="entry name" value="DNA_pol_type-B"/>
</dbReference>
<dbReference type="GO" id="GO:0003887">
    <property type="term" value="F:DNA-directed DNA polymerase activity"/>
    <property type="evidence" value="ECO:0007669"/>
    <property type="project" value="UniProtKB-KW"/>
</dbReference>
<evidence type="ECO:0000256" key="5">
    <source>
        <dbReference type="ARBA" id="ARBA00022932"/>
    </source>
</evidence>
<proteinExistence type="inferred from homology"/>
<evidence type="ECO:0000256" key="7">
    <source>
        <dbReference type="ARBA" id="ARBA00049244"/>
    </source>
</evidence>
<dbReference type="Gene3D" id="1.10.132.60">
    <property type="entry name" value="DNA polymerase family B, C-terminal domain"/>
    <property type="match status" value="1"/>
</dbReference>
<dbReference type="PRINTS" id="PR00106">
    <property type="entry name" value="DNAPOLB"/>
</dbReference>
<comment type="similarity">
    <text evidence="1">Belongs to the DNA polymerase type-B family.</text>
</comment>
<dbReference type="InterPro" id="IPR012337">
    <property type="entry name" value="RNaseH-like_sf"/>
</dbReference>
<dbReference type="GO" id="GO:0006261">
    <property type="term" value="P:DNA-templated DNA replication"/>
    <property type="evidence" value="ECO:0007669"/>
    <property type="project" value="TreeGrafter"/>
</dbReference>